<evidence type="ECO:0000313" key="1">
    <source>
        <dbReference type="EMBL" id="RVW97275.1"/>
    </source>
</evidence>
<reference evidence="1 2" key="1">
    <citation type="journal article" date="2018" name="PLoS Genet.">
        <title>Population sequencing reveals clonal diversity and ancestral inbreeding in the grapevine cultivar Chardonnay.</title>
        <authorList>
            <person name="Roach M.J."/>
            <person name="Johnson D.L."/>
            <person name="Bohlmann J."/>
            <person name="van Vuuren H.J."/>
            <person name="Jones S.J."/>
            <person name="Pretorius I.S."/>
            <person name="Schmidt S.A."/>
            <person name="Borneman A.R."/>
        </authorList>
    </citation>
    <scope>NUCLEOTIDE SEQUENCE [LARGE SCALE GENOMIC DNA]</scope>
    <source>
        <strain evidence="2">cv. Chardonnay</strain>
        <tissue evidence="1">Leaf</tissue>
    </source>
</reference>
<evidence type="ECO:0000313" key="2">
    <source>
        <dbReference type="Proteomes" id="UP000288805"/>
    </source>
</evidence>
<gene>
    <name evidence="1" type="ORF">CK203_025873</name>
</gene>
<dbReference type="AlphaFoldDB" id="A0A438IKW3"/>
<accession>A0A438IKW3</accession>
<organism evidence="1 2">
    <name type="scientific">Vitis vinifera</name>
    <name type="common">Grape</name>
    <dbReference type="NCBI Taxonomy" id="29760"/>
    <lineage>
        <taxon>Eukaryota</taxon>
        <taxon>Viridiplantae</taxon>
        <taxon>Streptophyta</taxon>
        <taxon>Embryophyta</taxon>
        <taxon>Tracheophyta</taxon>
        <taxon>Spermatophyta</taxon>
        <taxon>Magnoliopsida</taxon>
        <taxon>eudicotyledons</taxon>
        <taxon>Gunneridae</taxon>
        <taxon>Pentapetalae</taxon>
        <taxon>rosids</taxon>
        <taxon>Vitales</taxon>
        <taxon>Vitaceae</taxon>
        <taxon>Viteae</taxon>
        <taxon>Vitis</taxon>
    </lineage>
</organism>
<name>A0A438IKW3_VITVI</name>
<dbReference type="Proteomes" id="UP000288805">
    <property type="component" value="Unassembled WGS sequence"/>
</dbReference>
<dbReference type="EMBL" id="QGNW01000102">
    <property type="protein sequence ID" value="RVW97275.1"/>
    <property type="molecule type" value="Genomic_DNA"/>
</dbReference>
<protein>
    <submittedName>
        <fullName evidence="1">Uncharacterized protein</fullName>
    </submittedName>
</protein>
<proteinExistence type="predicted"/>
<comment type="caution">
    <text evidence="1">The sequence shown here is derived from an EMBL/GenBank/DDBJ whole genome shotgun (WGS) entry which is preliminary data.</text>
</comment>
<sequence length="81" mass="9296">MSVAKAAFKVITSYFIMETLLGLDALTPHLGCYLMHINDFLQYGVKIFVITSFKDTCYIEILPNVQRSERGIISRVLIFNY</sequence>